<evidence type="ECO:0000256" key="1">
    <source>
        <dbReference type="SAM" id="MobiDB-lite"/>
    </source>
</evidence>
<comment type="caution">
    <text evidence="2">The sequence shown here is derived from an EMBL/GenBank/DDBJ whole genome shotgun (WGS) entry which is preliminary data.</text>
</comment>
<gene>
    <name evidence="2" type="ORF">EB796_004751</name>
</gene>
<dbReference type="AlphaFoldDB" id="A0A7J7KE49"/>
<organism evidence="2 3">
    <name type="scientific">Bugula neritina</name>
    <name type="common">Brown bryozoan</name>
    <name type="synonym">Sertularia neritina</name>
    <dbReference type="NCBI Taxonomy" id="10212"/>
    <lineage>
        <taxon>Eukaryota</taxon>
        <taxon>Metazoa</taxon>
        <taxon>Spiralia</taxon>
        <taxon>Lophotrochozoa</taxon>
        <taxon>Bryozoa</taxon>
        <taxon>Gymnolaemata</taxon>
        <taxon>Cheilostomatida</taxon>
        <taxon>Flustrina</taxon>
        <taxon>Buguloidea</taxon>
        <taxon>Bugulidae</taxon>
        <taxon>Bugula</taxon>
    </lineage>
</organism>
<sequence length="308" mass="33725">MTCCCKRKKKSSECHSPPYKLQDSFILPTINGNGYNISMTNGGVLYSKDLFSLQNDNPQSKNRKLMKVHETELGKVNDVDCSSMKSTDCSTTNSALPVKSLAADRGGLIINNCNQKSIANSFSFHNSSSVSPHSHLDDESLYNKNYYKLAWVSPDSLATQEEGVEPCSLSSSQSSANNHTSTADSSTTLNLSQNCSSTAVDTFSDQHPMILFTNYQKMSMNTTYTKSSFVSDTSTEQNGTDLTESKELFTTADVTDMFADVTDERADVTDKCADVADMCPDVTNTCTDVTNTCTDDCGVYLMLRVSYI</sequence>
<reference evidence="2" key="1">
    <citation type="submission" date="2020-06" db="EMBL/GenBank/DDBJ databases">
        <title>Draft genome of Bugula neritina, a colonial animal packing powerful symbionts and potential medicines.</title>
        <authorList>
            <person name="Rayko M."/>
        </authorList>
    </citation>
    <scope>NUCLEOTIDE SEQUENCE [LARGE SCALE GENOMIC DNA]</scope>
    <source>
        <strain evidence="2">Kwan_BN1</strain>
    </source>
</reference>
<feature type="compositionally biased region" description="Polar residues" evidence="1">
    <location>
        <begin position="176"/>
        <end position="189"/>
    </location>
</feature>
<feature type="region of interest" description="Disordered" evidence="1">
    <location>
        <begin position="162"/>
        <end position="189"/>
    </location>
</feature>
<evidence type="ECO:0000313" key="3">
    <source>
        <dbReference type="Proteomes" id="UP000593567"/>
    </source>
</evidence>
<accession>A0A7J7KE49</accession>
<keyword evidence="3" id="KW-1185">Reference proteome</keyword>
<evidence type="ECO:0000313" key="2">
    <source>
        <dbReference type="EMBL" id="KAF6036932.1"/>
    </source>
</evidence>
<proteinExistence type="predicted"/>
<protein>
    <submittedName>
        <fullName evidence="2">Uncharacterized protein</fullName>
    </submittedName>
</protein>
<dbReference type="Proteomes" id="UP000593567">
    <property type="component" value="Unassembled WGS sequence"/>
</dbReference>
<name>A0A7J7KE49_BUGNE</name>
<dbReference type="EMBL" id="VXIV02000646">
    <property type="protein sequence ID" value="KAF6036932.1"/>
    <property type="molecule type" value="Genomic_DNA"/>
</dbReference>